<dbReference type="Proteomes" id="UP000799764">
    <property type="component" value="Unassembled WGS sequence"/>
</dbReference>
<evidence type="ECO:0000313" key="3">
    <source>
        <dbReference type="Proteomes" id="UP000799764"/>
    </source>
</evidence>
<dbReference type="EMBL" id="MU001498">
    <property type="protein sequence ID" value="KAF2446596.1"/>
    <property type="molecule type" value="Genomic_DNA"/>
</dbReference>
<keyword evidence="1" id="KW-0732">Signal</keyword>
<comment type="caution">
    <text evidence="2">The sequence shown here is derived from an EMBL/GenBank/DDBJ whole genome shotgun (WGS) entry which is preliminary data.</text>
</comment>
<feature type="signal peptide" evidence="1">
    <location>
        <begin position="1"/>
        <end position="19"/>
    </location>
</feature>
<protein>
    <submittedName>
        <fullName evidence="2">Uncharacterized protein</fullName>
    </submittedName>
</protein>
<evidence type="ECO:0000256" key="1">
    <source>
        <dbReference type="SAM" id="SignalP"/>
    </source>
</evidence>
<dbReference type="OrthoDB" id="3799881at2759"/>
<dbReference type="AlphaFoldDB" id="A0A9P4PLW1"/>
<organism evidence="2 3">
    <name type="scientific">Karstenula rhodostoma CBS 690.94</name>
    <dbReference type="NCBI Taxonomy" id="1392251"/>
    <lineage>
        <taxon>Eukaryota</taxon>
        <taxon>Fungi</taxon>
        <taxon>Dikarya</taxon>
        <taxon>Ascomycota</taxon>
        <taxon>Pezizomycotina</taxon>
        <taxon>Dothideomycetes</taxon>
        <taxon>Pleosporomycetidae</taxon>
        <taxon>Pleosporales</taxon>
        <taxon>Massarineae</taxon>
        <taxon>Didymosphaeriaceae</taxon>
        <taxon>Karstenula</taxon>
    </lineage>
</organism>
<proteinExistence type="predicted"/>
<reference evidence="2" key="1">
    <citation type="journal article" date="2020" name="Stud. Mycol.">
        <title>101 Dothideomycetes genomes: a test case for predicting lifestyles and emergence of pathogens.</title>
        <authorList>
            <person name="Haridas S."/>
            <person name="Albert R."/>
            <person name="Binder M."/>
            <person name="Bloem J."/>
            <person name="Labutti K."/>
            <person name="Salamov A."/>
            <person name="Andreopoulos B."/>
            <person name="Baker S."/>
            <person name="Barry K."/>
            <person name="Bills G."/>
            <person name="Bluhm B."/>
            <person name="Cannon C."/>
            <person name="Castanera R."/>
            <person name="Culley D."/>
            <person name="Daum C."/>
            <person name="Ezra D."/>
            <person name="Gonzalez J."/>
            <person name="Henrissat B."/>
            <person name="Kuo A."/>
            <person name="Liang C."/>
            <person name="Lipzen A."/>
            <person name="Lutzoni F."/>
            <person name="Magnuson J."/>
            <person name="Mondo S."/>
            <person name="Nolan M."/>
            <person name="Ohm R."/>
            <person name="Pangilinan J."/>
            <person name="Park H.-J."/>
            <person name="Ramirez L."/>
            <person name="Alfaro M."/>
            <person name="Sun H."/>
            <person name="Tritt A."/>
            <person name="Yoshinaga Y."/>
            <person name="Zwiers L.-H."/>
            <person name="Turgeon B."/>
            <person name="Goodwin S."/>
            <person name="Spatafora J."/>
            <person name="Crous P."/>
            <person name="Grigoriev I."/>
        </authorList>
    </citation>
    <scope>NUCLEOTIDE SEQUENCE</scope>
    <source>
        <strain evidence="2">CBS 690.94</strain>
    </source>
</reference>
<sequence>MHALHFLLLVLHLLGAALAGRTIPKHPPGTSDYDIAASILKDQGLPDPQLGKTYAFALYWRGNTMENICNGGAHAAIALAQFDEGKWFGGIMFELTNAIDDTVKKGIRAKHRGQIWLPHVSMENANVLVDAMGLVRQDMDMFKLSELVDDKSTEYFAKSPDYNYVLNNCGNYVNYIMGVIGTDYQAYGDLPGEKKPN</sequence>
<feature type="chain" id="PRO_5040474561" evidence="1">
    <location>
        <begin position="20"/>
        <end position="197"/>
    </location>
</feature>
<keyword evidence="3" id="KW-1185">Reference proteome</keyword>
<accession>A0A9P4PLW1</accession>
<name>A0A9P4PLW1_9PLEO</name>
<gene>
    <name evidence="2" type="ORF">P171DRAFT_472070</name>
</gene>
<evidence type="ECO:0000313" key="2">
    <source>
        <dbReference type="EMBL" id="KAF2446596.1"/>
    </source>
</evidence>